<dbReference type="EMBL" id="JACEIQ010000002">
    <property type="protein sequence ID" value="MBA4493352.1"/>
    <property type="molecule type" value="Genomic_DNA"/>
</dbReference>
<keyword evidence="3" id="KW-1185">Reference proteome</keyword>
<sequence>MTKNRSNIAIIIILGSISIFLAIMYIADFINGMSIEVSDIIVWVLLLTSWFQFLTWGSDNKIQKDEMGKQIAATSAKISYHILTGSLFLLWILDRIIFVRKNEFGNISLLAALCLAIVIFPVIQFFIARRYR</sequence>
<protein>
    <recommendedName>
        <fullName evidence="4">DUF2178 domain-containing protein</fullName>
    </recommendedName>
</protein>
<organism evidence="2 3">
    <name type="scientific">Paenactinomyces guangxiensis</name>
    <dbReference type="NCBI Taxonomy" id="1490290"/>
    <lineage>
        <taxon>Bacteria</taxon>
        <taxon>Bacillati</taxon>
        <taxon>Bacillota</taxon>
        <taxon>Bacilli</taxon>
        <taxon>Bacillales</taxon>
        <taxon>Thermoactinomycetaceae</taxon>
        <taxon>Paenactinomyces</taxon>
    </lineage>
</organism>
<evidence type="ECO:0000256" key="1">
    <source>
        <dbReference type="SAM" id="Phobius"/>
    </source>
</evidence>
<feature type="transmembrane region" description="Helical" evidence="1">
    <location>
        <begin position="40"/>
        <end position="57"/>
    </location>
</feature>
<name>A0A7W2A7Q5_9BACL</name>
<keyword evidence="1" id="KW-1133">Transmembrane helix</keyword>
<gene>
    <name evidence="2" type="ORF">H1191_03395</name>
</gene>
<dbReference type="AlphaFoldDB" id="A0A7W2A7Q5"/>
<dbReference type="Proteomes" id="UP000535491">
    <property type="component" value="Unassembled WGS sequence"/>
</dbReference>
<keyword evidence="1" id="KW-0812">Transmembrane</keyword>
<comment type="caution">
    <text evidence="2">The sequence shown here is derived from an EMBL/GenBank/DDBJ whole genome shotgun (WGS) entry which is preliminary data.</text>
</comment>
<evidence type="ECO:0008006" key="4">
    <source>
        <dbReference type="Google" id="ProtNLM"/>
    </source>
</evidence>
<proteinExistence type="predicted"/>
<feature type="transmembrane region" description="Helical" evidence="1">
    <location>
        <begin position="104"/>
        <end position="127"/>
    </location>
</feature>
<evidence type="ECO:0000313" key="2">
    <source>
        <dbReference type="EMBL" id="MBA4493352.1"/>
    </source>
</evidence>
<reference evidence="2 3" key="1">
    <citation type="submission" date="2020-07" db="EMBL/GenBank/DDBJ databases">
        <authorList>
            <person name="Feng H."/>
        </authorList>
    </citation>
    <scope>NUCLEOTIDE SEQUENCE [LARGE SCALE GENOMIC DNA]</scope>
    <source>
        <strain evidence="3">s-10</strain>
    </source>
</reference>
<keyword evidence="1" id="KW-0472">Membrane</keyword>
<dbReference type="RefSeq" id="WP_181750593.1">
    <property type="nucleotide sequence ID" value="NZ_JACEIQ010000002.1"/>
</dbReference>
<feature type="transmembrane region" description="Helical" evidence="1">
    <location>
        <begin position="7"/>
        <end position="28"/>
    </location>
</feature>
<feature type="transmembrane region" description="Helical" evidence="1">
    <location>
        <begin position="78"/>
        <end position="98"/>
    </location>
</feature>
<accession>A0A7W2A7Q5</accession>
<evidence type="ECO:0000313" key="3">
    <source>
        <dbReference type="Proteomes" id="UP000535491"/>
    </source>
</evidence>